<organism evidence="5 6">
    <name type="scientific">Furculomyces boomerangus</name>
    <dbReference type="NCBI Taxonomy" id="61424"/>
    <lineage>
        <taxon>Eukaryota</taxon>
        <taxon>Fungi</taxon>
        <taxon>Fungi incertae sedis</taxon>
        <taxon>Zoopagomycota</taxon>
        <taxon>Kickxellomycotina</taxon>
        <taxon>Harpellomycetes</taxon>
        <taxon>Harpellales</taxon>
        <taxon>Harpellaceae</taxon>
        <taxon>Furculomyces</taxon>
    </lineage>
</organism>
<evidence type="ECO:0000313" key="6">
    <source>
        <dbReference type="Proteomes" id="UP000245699"/>
    </source>
</evidence>
<dbReference type="GO" id="GO:0004792">
    <property type="term" value="F:thiosulfate-cyanide sulfurtransferase activity"/>
    <property type="evidence" value="ECO:0007669"/>
    <property type="project" value="TreeGrafter"/>
</dbReference>
<dbReference type="SMART" id="SM00450">
    <property type="entry name" value="RHOD"/>
    <property type="match status" value="2"/>
</dbReference>
<proteinExistence type="predicted"/>
<evidence type="ECO:0000256" key="1">
    <source>
        <dbReference type="ARBA" id="ARBA00022679"/>
    </source>
</evidence>
<dbReference type="PANTHER" id="PTHR11364">
    <property type="entry name" value="THIOSULFATE SULFERTANSFERASE"/>
    <property type="match status" value="1"/>
</dbReference>
<evidence type="ECO:0000256" key="2">
    <source>
        <dbReference type="ARBA" id="ARBA00022737"/>
    </source>
</evidence>
<dbReference type="Gene3D" id="3.40.250.10">
    <property type="entry name" value="Rhodanese-like domain"/>
    <property type="match status" value="2"/>
</dbReference>
<dbReference type="SUPFAM" id="SSF52821">
    <property type="entry name" value="Rhodanese/Cell cycle control phosphatase"/>
    <property type="match status" value="2"/>
</dbReference>
<feature type="compositionally biased region" description="Basic and acidic residues" evidence="3">
    <location>
        <begin position="191"/>
        <end position="202"/>
    </location>
</feature>
<evidence type="ECO:0000256" key="3">
    <source>
        <dbReference type="SAM" id="MobiDB-lite"/>
    </source>
</evidence>
<dbReference type="InterPro" id="IPR036873">
    <property type="entry name" value="Rhodanese-like_dom_sf"/>
</dbReference>
<keyword evidence="2" id="KW-0677">Repeat</keyword>
<dbReference type="OrthoDB" id="270167at2759"/>
<feature type="domain" description="Rhodanese" evidence="4">
    <location>
        <begin position="180"/>
        <end position="301"/>
    </location>
</feature>
<dbReference type="PROSITE" id="PS50206">
    <property type="entry name" value="RHODANESE_3"/>
    <property type="match status" value="2"/>
</dbReference>
<dbReference type="InterPro" id="IPR001763">
    <property type="entry name" value="Rhodanese-like_dom"/>
</dbReference>
<dbReference type="InterPro" id="IPR045078">
    <property type="entry name" value="TST/MPST-like"/>
</dbReference>
<dbReference type="GO" id="GO:0005739">
    <property type="term" value="C:mitochondrion"/>
    <property type="evidence" value="ECO:0007669"/>
    <property type="project" value="TreeGrafter"/>
</dbReference>
<keyword evidence="6" id="KW-1185">Reference proteome</keyword>
<dbReference type="EMBL" id="MBFT01000346">
    <property type="protein sequence ID" value="PVU92810.1"/>
    <property type="molecule type" value="Genomic_DNA"/>
</dbReference>
<dbReference type="CDD" id="cd01448">
    <property type="entry name" value="TST_Repeat_1"/>
    <property type="match status" value="1"/>
</dbReference>
<keyword evidence="1" id="KW-0808">Transferase</keyword>
<evidence type="ECO:0000313" key="5">
    <source>
        <dbReference type="EMBL" id="PVU92810.1"/>
    </source>
</evidence>
<reference evidence="5 6" key="1">
    <citation type="journal article" date="2018" name="MBio">
        <title>Comparative Genomics Reveals the Core Gene Toolbox for the Fungus-Insect Symbiosis.</title>
        <authorList>
            <person name="Wang Y."/>
            <person name="Stata M."/>
            <person name="Wang W."/>
            <person name="Stajich J.E."/>
            <person name="White M.M."/>
            <person name="Moncalvo J.M."/>
        </authorList>
    </citation>
    <scope>NUCLEOTIDE SEQUENCE [LARGE SCALE GENOMIC DNA]</scope>
    <source>
        <strain evidence="5 6">AUS-77-4</strain>
    </source>
</reference>
<dbReference type="AlphaFoldDB" id="A0A2T9YKE6"/>
<sequence>MVHSDSISSGAKICSSQWLHDNLKNTKVFDCSWYLPTMKRDTLKEFNQSRIPGSIFFDIDSIKDHSSNLPHMLPTEAEFNRFMDENGISNDDTIVVYDTYGFQGACRVYWHLEALGHSNVKLLDGGFKEWKSLGMPTVENVPFVKSGSGSTGYKSQINPNVIRSKSQILDAIEHIRANPQNPQTTIIDARPGPRFDGKEPEPRPGLTCGHMPFAINVPFPKLVKTAESGGAKCKSPEELVEIFKSANPKINLENDQIITTCGSGVTAACLYVALKRAGANNIAVYDGSWAEYGSDSTNPIETTK</sequence>
<comment type="caution">
    <text evidence="5">The sequence shown here is derived from an EMBL/GenBank/DDBJ whole genome shotgun (WGS) entry which is preliminary data.</text>
</comment>
<dbReference type="PANTHER" id="PTHR11364:SF27">
    <property type="entry name" value="SULFURTRANSFERASE"/>
    <property type="match status" value="1"/>
</dbReference>
<gene>
    <name evidence="5" type="ORF">BB559_003573</name>
</gene>
<accession>A0A2T9YKE6</accession>
<protein>
    <recommendedName>
        <fullName evidence="4">Rhodanese domain-containing protein</fullName>
    </recommendedName>
</protein>
<feature type="region of interest" description="Disordered" evidence="3">
    <location>
        <begin position="182"/>
        <end position="202"/>
    </location>
</feature>
<dbReference type="CDD" id="cd01449">
    <property type="entry name" value="TST_Repeat_2"/>
    <property type="match status" value="1"/>
</dbReference>
<name>A0A2T9YKE6_9FUNG</name>
<evidence type="ECO:0000259" key="4">
    <source>
        <dbReference type="PROSITE" id="PS50206"/>
    </source>
</evidence>
<dbReference type="Proteomes" id="UP000245699">
    <property type="component" value="Unassembled WGS sequence"/>
</dbReference>
<feature type="domain" description="Rhodanese" evidence="4">
    <location>
        <begin position="22"/>
        <end position="139"/>
    </location>
</feature>
<dbReference type="STRING" id="61424.A0A2T9YKE6"/>
<dbReference type="Pfam" id="PF00581">
    <property type="entry name" value="Rhodanese"/>
    <property type="match status" value="2"/>
</dbReference>